<dbReference type="AlphaFoldDB" id="B2HDD7"/>
<evidence type="ECO:0008006" key="4">
    <source>
        <dbReference type="Google" id="ProtNLM"/>
    </source>
</evidence>
<dbReference type="eggNOG" id="ENOG5031MMM">
    <property type="taxonomic scope" value="Bacteria"/>
</dbReference>
<proteinExistence type="predicted"/>
<reference evidence="2 3" key="1">
    <citation type="journal article" date="2008" name="Genome Res.">
        <title>Insights from the complete genome sequence of Mycobacterium marinum on the evolution of Mycobacterium tuberculosis.</title>
        <authorList>
            <person name="Stinear T.P."/>
            <person name="Seemann T."/>
            <person name="Harrison P.F."/>
            <person name="Jenkin G.A."/>
            <person name="Davies J.K."/>
            <person name="Johnson P.D."/>
            <person name="Abdellah Z."/>
            <person name="Arrowsmith C."/>
            <person name="Chillingworth T."/>
            <person name="Churcher C."/>
            <person name="Clarke K."/>
            <person name="Cronin A."/>
            <person name="Davis P."/>
            <person name="Goodhead I."/>
            <person name="Holroyd N."/>
            <person name="Jagels K."/>
            <person name="Lord A."/>
            <person name="Moule S."/>
            <person name="Mungall K."/>
            <person name="Norbertczak H."/>
            <person name="Quail M.A."/>
            <person name="Rabbinowitsch E."/>
            <person name="Walker D."/>
            <person name="White B."/>
            <person name="Whitehead S."/>
            <person name="Small P.L."/>
            <person name="Brosch R."/>
            <person name="Ramakrishnan L."/>
            <person name="Fischbach M.A."/>
            <person name="Parkhill J."/>
            <person name="Cole S.T."/>
        </authorList>
    </citation>
    <scope>NUCLEOTIDE SEQUENCE [LARGE SCALE GENOMIC DNA]</scope>
    <source>
        <strain evidence="3">ATCC BAA-535 / M</strain>
    </source>
</reference>
<protein>
    <recommendedName>
        <fullName evidence="4">Transmembrane protein (PGPGW)</fullName>
    </recommendedName>
</protein>
<dbReference type="EMBL" id="CP000854">
    <property type="protein sequence ID" value="ACC41274.1"/>
    <property type="molecule type" value="Genomic_DNA"/>
</dbReference>
<keyword evidence="1" id="KW-1133">Transmembrane helix</keyword>
<gene>
    <name evidence="2" type="ordered locus">MMAR_2834</name>
</gene>
<feature type="transmembrane region" description="Helical" evidence="1">
    <location>
        <begin position="47"/>
        <end position="68"/>
    </location>
</feature>
<accession>B2HDD7</accession>
<dbReference type="HOGENOM" id="CLU_161971_0_0_11"/>
<name>B2HDD7_MYCMM</name>
<sequence length="140" mass="15254">MPSGPVDRLEAGVSVDSGDCNPAATTRDAAFARVLAYRDRARANPMVLRVLLAVFGAALLIASVPLMVLLPELGIPAVLVAFRVLAIESDWAARAYAWTDWRFAQLRDWFHRKSAIVRAAILTALLLVAAALVWVLIVEF</sequence>
<dbReference type="KEGG" id="mmi:MMAR_2834"/>
<evidence type="ECO:0000313" key="3">
    <source>
        <dbReference type="Proteomes" id="UP000001190"/>
    </source>
</evidence>
<dbReference type="STRING" id="216594.MMAR_2834"/>
<keyword evidence="1" id="KW-0472">Membrane</keyword>
<evidence type="ECO:0000256" key="1">
    <source>
        <dbReference type="SAM" id="Phobius"/>
    </source>
</evidence>
<dbReference type="Proteomes" id="UP000001190">
    <property type="component" value="Chromosome"/>
</dbReference>
<keyword evidence="1" id="KW-0812">Transmembrane</keyword>
<evidence type="ECO:0000313" key="2">
    <source>
        <dbReference type="EMBL" id="ACC41274.1"/>
    </source>
</evidence>
<keyword evidence="3" id="KW-1185">Reference proteome</keyword>
<organism evidence="2 3">
    <name type="scientific">Mycobacterium marinum (strain ATCC BAA-535 / M)</name>
    <dbReference type="NCBI Taxonomy" id="216594"/>
    <lineage>
        <taxon>Bacteria</taxon>
        <taxon>Bacillati</taxon>
        <taxon>Actinomycetota</taxon>
        <taxon>Actinomycetes</taxon>
        <taxon>Mycobacteriales</taxon>
        <taxon>Mycobacteriaceae</taxon>
        <taxon>Mycobacterium</taxon>
        <taxon>Mycobacterium ulcerans group</taxon>
    </lineage>
</organism>
<feature type="transmembrane region" description="Helical" evidence="1">
    <location>
        <begin position="115"/>
        <end position="137"/>
    </location>
</feature>